<evidence type="ECO:0000313" key="1">
    <source>
        <dbReference type="EMBL" id="KAH9733789.1"/>
    </source>
</evidence>
<comment type="caution">
    <text evidence="1">The sequence shown here is derived from an EMBL/GenBank/DDBJ whole genome shotgun (WGS) entry which is preliminary data.</text>
</comment>
<evidence type="ECO:0000313" key="2">
    <source>
        <dbReference type="Proteomes" id="UP000829398"/>
    </source>
</evidence>
<organism evidence="1 2">
    <name type="scientific">Citrus sinensis</name>
    <name type="common">Sweet orange</name>
    <name type="synonym">Citrus aurantium var. sinensis</name>
    <dbReference type="NCBI Taxonomy" id="2711"/>
    <lineage>
        <taxon>Eukaryota</taxon>
        <taxon>Viridiplantae</taxon>
        <taxon>Streptophyta</taxon>
        <taxon>Embryophyta</taxon>
        <taxon>Tracheophyta</taxon>
        <taxon>Spermatophyta</taxon>
        <taxon>Magnoliopsida</taxon>
        <taxon>eudicotyledons</taxon>
        <taxon>Gunneridae</taxon>
        <taxon>Pentapetalae</taxon>
        <taxon>rosids</taxon>
        <taxon>malvids</taxon>
        <taxon>Sapindales</taxon>
        <taxon>Rutaceae</taxon>
        <taxon>Aurantioideae</taxon>
        <taxon>Citrus</taxon>
    </lineage>
</organism>
<proteinExistence type="predicted"/>
<dbReference type="Proteomes" id="UP000829398">
    <property type="component" value="Chromosome 6"/>
</dbReference>
<dbReference type="EMBL" id="CM039175">
    <property type="protein sequence ID" value="KAH9733789.1"/>
    <property type="molecule type" value="Genomic_DNA"/>
</dbReference>
<keyword evidence="2" id="KW-1185">Reference proteome</keyword>
<reference evidence="2" key="1">
    <citation type="journal article" date="2023" name="Hortic. Res.">
        <title>A chromosome-level phased genome enabling allele-level studies in sweet orange: a case study on citrus Huanglongbing tolerance.</title>
        <authorList>
            <person name="Wu B."/>
            <person name="Yu Q."/>
            <person name="Deng Z."/>
            <person name="Duan Y."/>
            <person name="Luo F."/>
            <person name="Gmitter F. Jr."/>
        </authorList>
    </citation>
    <scope>NUCLEOTIDE SEQUENCE [LARGE SCALE GENOMIC DNA]</scope>
    <source>
        <strain evidence="2">cv. Valencia</strain>
    </source>
</reference>
<gene>
    <name evidence="1" type="ORF">KPL71_017135</name>
</gene>
<protein>
    <submittedName>
        <fullName evidence="1">Uncharacterized protein</fullName>
    </submittedName>
</protein>
<sequence>MADGTRAQEQKRVDESLKQLRETLEKHGLLLSDLSKMMAAISLKLDQSTTTKTGNSNNGGSTSTNRGSNNNHIGKNSVQTRFSKLNFPKFEGENPNGWIYKCDRFFNINGIVEEEKVEMVSIHLEGHALEWFQGYEAGHENINWESFSTDIIAHFGLSAYDSPVGQLTKLKQTTVVKAYQEQFEALMARTRGLPVDFFVQCFISGLKEAIKNQVTMFQPNSLTQAIGLALLQEGAMEAILKEAKGVNKVGVSTMNSFVPKKSDNNRLPPVKRISTAEMQVRREKKLCYYYDEKYEPGHVCKHKHIYLLQGGDSEGEEPNEADKVEGKEESRVSLLVVSGYSTHQTMRIGGSIKKKAITILIDSGSTHNFLDPTVAKRAGYKIQRVSPMTVSVADGTKIISDAICRQLKWNMQGEEFRVDLRLLPLGECDMVLGIQWLVELGPVLWDFKELVMEFSVGDRNFVLKGDTPDPTKMVSPKHIQRELQHLSQASAAHIFSIHVEGEEAEEVNREPEDLEQVLHHYRKVFYESKGLPPQRGHDHKIPLEPGSMPPNIRLYRYPYVQKSEIEKLSLRGFLGLTCYYRWFIKDYGKVSQPLTVLLKKDNFQWTQATEDAFDQFKRIMCAAPVLAMPGFQKDFVIECDASGNGIGAVLLQEGRPIAYLSKALAPKNLGLSTYEKEMLAAVMAVQKWRPYMVGKHFKIITDHLSLKFLLDQRVLTPMQHKWLTKLVGYDYEIVYRSDKENTAADALSRVQEEREEPIIMALSFPIANWLGVLQDEWKNDENIQKLIQEIQQDQNLHFKFTWVDNQLRYKGRLWLGDRSELKKMILQEAHGGVEGGHSGVKKTLERVQRAFYWKNMRRKMSKFVAECDTCQRNKAETIASPGLLQPLPIPELIWSDISMDFIEGLPKSHGKKVIMVVVDRLSKYAHFMALAHPYTAKDVAQVFLDNIYKLHGLPKTIISDRDRIFTSHFWRHLFTLQGTQLLMSTSYHPQTDGQTEIVNECLEQYLRCMTGDKPKEWSKWLPLAEWWYNTSFHFSSKITPFEVVYGREPPTYTTYIPSETIVAFVDQVLRDRDSMIRLLKENLHQAQSKMKKMADKHRSEREFEVDDWVYLRLQPFKQASLALRKDRKLAPRFYGPFKVLQRIGQVAYKLELPSHSKIHPVFHVSCLKKKLGAANVQQTELPTIQEDGRMQLEPLALLEKRTVKRNNRPVVQWLIHWTNSFPEDATWEDACVIRQKFPEFAP</sequence>
<name>A0ACB8JMW8_CITSI</name>
<accession>A0ACB8JMW8</accession>